<dbReference type="CDD" id="cd03426">
    <property type="entry name" value="NUDIX_CoAse_Nudt7"/>
    <property type="match status" value="1"/>
</dbReference>
<dbReference type="InterPro" id="IPR000086">
    <property type="entry name" value="NUDIX_hydrolase_dom"/>
</dbReference>
<keyword evidence="6" id="KW-0460">Magnesium</keyword>
<dbReference type="Gene3D" id="3.90.79.10">
    <property type="entry name" value="Nucleoside Triphosphate Pyrophosphohydrolase"/>
    <property type="match status" value="1"/>
</dbReference>
<accession>A0ABS2KYI8</accession>
<dbReference type="InterPro" id="IPR000059">
    <property type="entry name" value="NUDIX_hydrolase_NudL_CS"/>
</dbReference>
<evidence type="ECO:0000256" key="6">
    <source>
        <dbReference type="ARBA" id="ARBA00022842"/>
    </source>
</evidence>
<evidence type="ECO:0000256" key="4">
    <source>
        <dbReference type="ARBA" id="ARBA00022723"/>
    </source>
</evidence>
<comment type="caution">
    <text evidence="9">The sequence shown here is derived from an EMBL/GenBank/DDBJ whole genome shotgun (WGS) entry which is preliminary data.</text>
</comment>
<reference evidence="9 10" key="1">
    <citation type="submission" date="2021-01" db="EMBL/GenBank/DDBJ databases">
        <title>Genomics of switchgrass bacterial isolates.</title>
        <authorList>
            <person name="Shade A."/>
        </authorList>
    </citation>
    <scope>NUCLEOTIDE SEQUENCE [LARGE SCALE GENOMIC DNA]</scope>
    <source>
        <strain evidence="9 10">PvP111</strain>
    </source>
</reference>
<evidence type="ECO:0000256" key="5">
    <source>
        <dbReference type="ARBA" id="ARBA00022801"/>
    </source>
</evidence>
<dbReference type="Pfam" id="PF00293">
    <property type="entry name" value="NUDIX"/>
    <property type="match status" value="1"/>
</dbReference>
<proteinExistence type="inferred from homology"/>
<keyword evidence="5" id="KW-0378">Hydrolase</keyword>
<comment type="cofactor">
    <cofactor evidence="1">
        <name>Mn(2+)</name>
        <dbReference type="ChEBI" id="CHEBI:29035"/>
    </cofactor>
</comment>
<evidence type="ECO:0000256" key="1">
    <source>
        <dbReference type="ARBA" id="ARBA00001936"/>
    </source>
</evidence>
<comment type="similarity">
    <text evidence="3">Belongs to the Nudix hydrolase family. PCD1 subfamily.</text>
</comment>
<dbReference type="PROSITE" id="PS51462">
    <property type="entry name" value="NUDIX"/>
    <property type="match status" value="1"/>
</dbReference>
<organism evidence="9 10">
    <name type="scientific">Rhodococcoides corynebacterioides</name>
    <dbReference type="NCBI Taxonomy" id="53972"/>
    <lineage>
        <taxon>Bacteria</taxon>
        <taxon>Bacillati</taxon>
        <taxon>Actinomycetota</taxon>
        <taxon>Actinomycetes</taxon>
        <taxon>Mycobacteriales</taxon>
        <taxon>Nocardiaceae</taxon>
        <taxon>Rhodococcoides</taxon>
    </lineage>
</organism>
<sequence length="231" mass="24142">MTDPAGTPPWLSRMAAVHSVRDDASNPVIARHAPDGSTGRPASVLVLFGGRPDAAELPTDATVLLTQRASSLRQHRGQVAFPGGAADPGDDGPVGTALREAQEETGVDPDGVELLTVLDSIFVPPSGFEVTPVIAYWRVPSEVSVVDTAETERVVAVPLTDLLDPVNRFVVRHPLGYQGPAFAVGGMLVWGFTAGVLSGVLETAGWGAPWDTGDVRDLETSLAAVGEELHP</sequence>
<dbReference type="InterPro" id="IPR045121">
    <property type="entry name" value="CoAse"/>
</dbReference>
<dbReference type="InterPro" id="IPR015797">
    <property type="entry name" value="NUDIX_hydrolase-like_dom_sf"/>
</dbReference>
<dbReference type="EMBL" id="JAFBBK010000001">
    <property type="protein sequence ID" value="MBM7416977.1"/>
    <property type="molecule type" value="Genomic_DNA"/>
</dbReference>
<evidence type="ECO:0000313" key="9">
    <source>
        <dbReference type="EMBL" id="MBM7416977.1"/>
    </source>
</evidence>
<evidence type="ECO:0000313" key="10">
    <source>
        <dbReference type="Proteomes" id="UP000703038"/>
    </source>
</evidence>
<keyword evidence="4" id="KW-0479">Metal-binding</keyword>
<dbReference type="SUPFAM" id="SSF55811">
    <property type="entry name" value="Nudix"/>
    <property type="match status" value="1"/>
</dbReference>
<keyword evidence="10" id="KW-1185">Reference proteome</keyword>
<dbReference type="PANTHER" id="PTHR12992:SF11">
    <property type="entry name" value="MITOCHONDRIAL COENZYME A DIPHOSPHATASE NUDT8"/>
    <property type="match status" value="1"/>
</dbReference>
<dbReference type="Proteomes" id="UP000703038">
    <property type="component" value="Unassembled WGS sequence"/>
</dbReference>
<dbReference type="PROSITE" id="PS01293">
    <property type="entry name" value="NUDIX_COA"/>
    <property type="match status" value="1"/>
</dbReference>
<evidence type="ECO:0000256" key="2">
    <source>
        <dbReference type="ARBA" id="ARBA00001946"/>
    </source>
</evidence>
<feature type="domain" description="Nudix hydrolase" evidence="8">
    <location>
        <begin position="37"/>
        <end position="183"/>
    </location>
</feature>
<keyword evidence="7" id="KW-0464">Manganese</keyword>
<evidence type="ECO:0000259" key="8">
    <source>
        <dbReference type="PROSITE" id="PS51462"/>
    </source>
</evidence>
<gene>
    <name evidence="9" type="ORF">JOE42_003710</name>
</gene>
<protein>
    <submittedName>
        <fullName evidence="9">8-oxo-dGTP pyrophosphatase MutT (NUDIX family)</fullName>
    </submittedName>
</protein>
<name>A0ABS2KYI8_9NOCA</name>
<evidence type="ECO:0000256" key="3">
    <source>
        <dbReference type="ARBA" id="ARBA00006506"/>
    </source>
</evidence>
<comment type="cofactor">
    <cofactor evidence="2">
        <name>Mg(2+)</name>
        <dbReference type="ChEBI" id="CHEBI:18420"/>
    </cofactor>
</comment>
<evidence type="ECO:0000256" key="7">
    <source>
        <dbReference type="ARBA" id="ARBA00023211"/>
    </source>
</evidence>
<dbReference type="PANTHER" id="PTHR12992">
    <property type="entry name" value="NUDIX HYDROLASE"/>
    <property type="match status" value="1"/>
</dbReference>